<dbReference type="PANTHER" id="PTHR43236">
    <property type="entry name" value="ANTITOXIN HIGA1"/>
    <property type="match status" value="1"/>
</dbReference>
<dbReference type="InterPro" id="IPR010359">
    <property type="entry name" value="IrrE_HExxH"/>
</dbReference>
<dbReference type="PANTHER" id="PTHR43236:SF1">
    <property type="entry name" value="BLL7220 PROTEIN"/>
    <property type="match status" value="1"/>
</dbReference>
<reference evidence="2 3" key="1">
    <citation type="journal article" date="2015" name="Nature">
        <title>rRNA introns, odd ribosomes, and small enigmatic genomes across a large radiation of phyla.</title>
        <authorList>
            <person name="Brown C.T."/>
            <person name="Hug L.A."/>
            <person name="Thomas B.C."/>
            <person name="Sharon I."/>
            <person name="Castelle C.J."/>
            <person name="Singh A."/>
            <person name="Wilkins M.J."/>
            <person name="Williams K.H."/>
            <person name="Banfield J.F."/>
        </authorList>
    </citation>
    <scope>NUCLEOTIDE SEQUENCE [LARGE SCALE GENOMIC DNA]</scope>
</reference>
<evidence type="ECO:0000259" key="1">
    <source>
        <dbReference type="Pfam" id="PF06114"/>
    </source>
</evidence>
<sequence>MNITLQCLSYKRIGEIADQFLTNYHPRNSLPIPIEEIAEQKLNLKIHEQINLKKDYDVDGFLISDLTTIFIDFNLYMNFENRTRFTIAHEIGHFILHGDLFKNLNINSVEDLNSLAAKITDEEHGWLEYQAYSFASHVLVPTQLLINELKKRLGRIPSQETPEIFATITEDLLDIFQVSGDVLARRLVKEGIVKSNS</sequence>
<dbReference type="Pfam" id="PF06114">
    <property type="entry name" value="Peptidase_M78"/>
    <property type="match status" value="1"/>
</dbReference>
<accession>A0A0G0MXF6</accession>
<dbReference type="AlphaFoldDB" id="A0A0G0MXF6"/>
<organism evidence="2 3">
    <name type="scientific">Candidatus Daviesbacteria bacterium GW2011_GWF2_38_6</name>
    <dbReference type="NCBI Taxonomy" id="1618432"/>
    <lineage>
        <taxon>Bacteria</taxon>
        <taxon>Candidatus Daviesiibacteriota</taxon>
    </lineage>
</organism>
<feature type="domain" description="IrrE N-terminal-like" evidence="1">
    <location>
        <begin position="80"/>
        <end position="185"/>
    </location>
</feature>
<dbReference type="EMBL" id="LBVC01000024">
    <property type="protein sequence ID" value="KKQ78339.1"/>
    <property type="molecule type" value="Genomic_DNA"/>
</dbReference>
<name>A0A0G0MXF6_9BACT</name>
<protein>
    <recommendedName>
        <fullName evidence="1">IrrE N-terminal-like domain-containing protein</fullName>
    </recommendedName>
</protein>
<dbReference type="InterPro" id="IPR052345">
    <property type="entry name" value="Rad_response_metalloprotease"/>
</dbReference>
<gene>
    <name evidence="2" type="ORF">US99_C0024G0006</name>
</gene>
<comment type="caution">
    <text evidence="2">The sequence shown here is derived from an EMBL/GenBank/DDBJ whole genome shotgun (WGS) entry which is preliminary data.</text>
</comment>
<dbReference type="Gene3D" id="1.10.10.2910">
    <property type="match status" value="1"/>
</dbReference>
<evidence type="ECO:0000313" key="2">
    <source>
        <dbReference type="EMBL" id="KKQ78339.1"/>
    </source>
</evidence>
<evidence type="ECO:0000313" key="3">
    <source>
        <dbReference type="Proteomes" id="UP000034324"/>
    </source>
</evidence>
<proteinExistence type="predicted"/>
<dbReference type="Proteomes" id="UP000034324">
    <property type="component" value="Unassembled WGS sequence"/>
</dbReference>